<dbReference type="RefSeq" id="WP_249773363.1">
    <property type="nucleotide sequence ID" value="NZ_CP097332.1"/>
</dbReference>
<gene>
    <name evidence="1" type="ORF">M6D93_05530</name>
</gene>
<dbReference type="EMBL" id="CP097332">
    <property type="protein sequence ID" value="UQX89467.1"/>
    <property type="molecule type" value="Genomic_DNA"/>
</dbReference>
<proteinExistence type="predicted"/>
<organism evidence="1 2">
    <name type="scientific">Jatrophihabitans telluris</name>
    <dbReference type="NCBI Taxonomy" id="2038343"/>
    <lineage>
        <taxon>Bacteria</taxon>
        <taxon>Bacillati</taxon>
        <taxon>Actinomycetota</taxon>
        <taxon>Actinomycetes</taxon>
        <taxon>Jatrophihabitantales</taxon>
        <taxon>Jatrophihabitantaceae</taxon>
        <taxon>Jatrophihabitans</taxon>
    </lineage>
</organism>
<reference evidence="1" key="1">
    <citation type="journal article" date="2018" name="Int. J. Syst. Evol. Microbiol.">
        <title>Jatrophihabitans telluris sp. nov., isolated from sediment soil of lava forest wetlands and the emended description of the genus Jatrophihabitans.</title>
        <authorList>
            <person name="Lee K.C."/>
            <person name="Suh M.K."/>
            <person name="Eom M.K."/>
            <person name="Kim K.K."/>
            <person name="Kim J.S."/>
            <person name="Kim D.S."/>
            <person name="Ko S.H."/>
            <person name="Shin Y.K."/>
            <person name="Lee J.S."/>
        </authorList>
    </citation>
    <scope>NUCLEOTIDE SEQUENCE</scope>
    <source>
        <strain evidence="1">N237</strain>
    </source>
</reference>
<name>A0ABY4R1X8_9ACTN</name>
<evidence type="ECO:0000313" key="2">
    <source>
        <dbReference type="Proteomes" id="UP001056336"/>
    </source>
</evidence>
<protein>
    <submittedName>
        <fullName evidence="1">Uncharacterized protein</fullName>
    </submittedName>
</protein>
<sequence>MDPISATAVVGLLVRYARHLSGQVGESIDNAVNEQLSAVWKKVLGRFRSNPLADGALIRLQEQPDNANRQAAVADHLEEIMSADRGFVDELSQLMAMRPAGDSYVEVHARDAGPVAANGNVTISGARLAAGRDLTIGTASGAQDSSAAQGET</sequence>
<accession>A0ABY4R1X8</accession>
<reference evidence="1" key="2">
    <citation type="submission" date="2022-05" db="EMBL/GenBank/DDBJ databases">
        <authorList>
            <person name="Kim J.-S."/>
            <person name="Lee K."/>
            <person name="Suh M."/>
            <person name="Eom M."/>
            <person name="Kim J.-S."/>
            <person name="Kim D.-S."/>
            <person name="Ko S.-H."/>
            <person name="Shin Y."/>
            <person name="Lee J.-S."/>
        </authorList>
    </citation>
    <scope>NUCLEOTIDE SEQUENCE</scope>
    <source>
        <strain evidence="1">N237</strain>
    </source>
</reference>
<evidence type="ECO:0000313" key="1">
    <source>
        <dbReference type="EMBL" id="UQX89467.1"/>
    </source>
</evidence>
<keyword evidence="2" id="KW-1185">Reference proteome</keyword>
<dbReference type="Proteomes" id="UP001056336">
    <property type="component" value="Chromosome"/>
</dbReference>